<feature type="transmembrane region" description="Helical" evidence="2">
    <location>
        <begin position="1073"/>
        <end position="1095"/>
    </location>
</feature>
<dbReference type="AlphaFoldDB" id="A0A3M4K4L7"/>
<dbReference type="EMBL" id="RBRB01000416">
    <property type="protein sequence ID" value="RMQ24182.1"/>
    <property type="molecule type" value="Genomic_DNA"/>
</dbReference>
<dbReference type="Pfam" id="PF16937">
    <property type="entry name" value="T3SS_HrpK1"/>
    <property type="match status" value="1"/>
</dbReference>
<reference evidence="3 4" key="1">
    <citation type="submission" date="2018-08" db="EMBL/GenBank/DDBJ databases">
        <title>Recombination of ecologically and evolutionarily significant loci maintains genetic cohesion in the Pseudomonas syringae species complex.</title>
        <authorList>
            <person name="Dillon M."/>
            <person name="Thakur S."/>
            <person name="Almeida R.N.D."/>
            <person name="Weir B.S."/>
            <person name="Guttman D.S."/>
        </authorList>
    </citation>
    <scope>NUCLEOTIDE SEQUENCE [LARGE SCALE GENOMIC DNA]</scope>
    <source>
        <strain evidence="3 4">ICMP 19074</strain>
    </source>
</reference>
<gene>
    <name evidence="3" type="ORF">ALQ07_04773</name>
</gene>
<proteinExistence type="predicted"/>
<evidence type="ECO:0000313" key="3">
    <source>
        <dbReference type="EMBL" id="RMQ24182.1"/>
    </source>
</evidence>
<feature type="transmembrane region" description="Helical" evidence="2">
    <location>
        <begin position="1002"/>
        <end position="1020"/>
    </location>
</feature>
<keyword evidence="2" id="KW-0812">Transmembrane</keyword>
<feature type="compositionally biased region" description="Polar residues" evidence="1">
    <location>
        <begin position="1"/>
        <end position="10"/>
    </location>
</feature>
<organism evidence="3 4">
    <name type="scientific">Pseudomonas syringae pv. actinidiae</name>
    <dbReference type="NCBI Taxonomy" id="103796"/>
    <lineage>
        <taxon>Bacteria</taxon>
        <taxon>Pseudomonadati</taxon>
        <taxon>Pseudomonadota</taxon>
        <taxon>Gammaproteobacteria</taxon>
        <taxon>Pseudomonadales</taxon>
        <taxon>Pseudomonadaceae</taxon>
        <taxon>Pseudomonas</taxon>
        <taxon>Pseudomonas syringae</taxon>
    </lineage>
</organism>
<dbReference type="Proteomes" id="UP000273140">
    <property type="component" value="Unassembled WGS sequence"/>
</dbReference>
<evidence type="ECO:0008006" key="5">
    <source>
        <dbReference type="Google" id="ProtNLM"/>
    </source>
</evidence>
<feature type="compositionally biased region" description="Basic and acidic residues" evidence="1">
    <location>
        <begin position="48"/>
        <end position="58"/>
    </location>
</feature>
<protein>
    <recommendedName>
        <fullName evidence="5">Pathogenicity locus protein hrpK</fullName>
    </recommendedName>
</protein>
<keyword evidence="2" id="KW-1133">Transmembrane helix</keyword>
<feature type="transmembrane region" description="Helical" evidence="2">
    <location>
        <begin position="1032"/>
        <end position="1053"/>
    </location>
</feature>
<keyword evidence="2" id="KW-0472">Membrane</keyword>
<evidence type="ECO:0000313" key="4">
    <source>
        <dbReference type="Proteomes" id="UP000273140"/>
    </source>
</evidence>
<evidence type="ECO:0000256" key="1">
    <source>
        <dbReference type="SAM" id="MobiDB-lite"/>
    </source>
</evidence>
<comment type="caution">
    <text evidence="3">The sequence shown here is derived from an EMBL/GenBank/DDBJ whole genome shotgun (WGS) entry which is preliminary data.</text>
</comment>
<name>A0A3M4K4L7_PSESF</name>
<evidence type="ECO:0000256" key="2">
    <source>
        <dbReference type="SAM" id="Phobius"/>
    </source>
</evidence>
<feature type="region of interest" description="Disordered" evidence="1">
    <location>
        <begin position="1"/>
        <end position="58"/>
    </location>
</feature>
<accession>A0A3M4K4L7</accession>
<feature type="region of interest" description="Disordered" evidence="1">
    <location>
        <begin position="188"/>
        <end position="217"/>
    </location>
</feature>
<feature type="compositionally biased region" description="Basic and acidic residues" evidence="1">
    <location>
        <begin position="188"/>
        <end position="205"/>
    </location>
</feature>
<sequence>MPLPHSQASSHQHDPRRSSCIQASSSCRFDLSGDQRKEQTMTSVSKITTEKPTDPADAKAWEQAVQQSRDAGIQWELPSDDKRSAQEIIDDNPLLKSLGGRGDRSEAKKNLIAQVGDYTKDSNAAFRAVQLLEHIETFDANGNRLASNDIGNNRIDGYTSSSDAKNGTEAGRLKDFGKFGFSNLKGTLHEVRSPTDDPATREQAEKPGIQWVRPQGDDRDAQAIINGDPLLKNLGNQSDVKDMLKEQVGDFEKDADAAYRATQVLAHIEQFDGNGVRIVGNDVANGSINGFTKSGEAKNGTEAGRLQDFGKDGFASLKGEMTNVSAAGDNQQTREQAEKLGFLWELPKDDTRSAQDIIDENPLLKNLGNQSGVKDMLKERVGDFEKDANAAFRAVQVLDRVTMYNDKGDIQSGGGAFNSSVDGFTKGAEARHGTEAGRLQDFGKLGFDALPELKKTEDISSYKDFLKANPDADVASKQIARYAAILDENYDAIKGKTGSADFNPEALTAYNKQNPQLGKEVSEALDFWSQPGAFALLDNAKNPLEQGTDGKASRGDVQAFMKNTAPKEAGAVGTLLEAVAEGNLLGKVNTDALNQDVFEHPQNYTAEQKAAVLQELKAAQTLIVQGSGAGMWKDDKSKVQIANKVSSHPDPQKLLDDVNRHISELEKDAEVVKFYNENATSELSKVLEGSAGLREALQSTYDNDIKTGNALDKLWDANTKDGKTDQQGALAQFYSSAQSVQDALGFSKPGEIQEAVQKSAHNKDFEAFYEKSLVPGERLKELLKTESFEVATSQFSMEVAMYNAALNPEFTGKYDDKLTGNYTAIAQQNVFNEASFNDLKKAFGKEGGEALDEAKVKALIDEISKSNPELLMNADGKPATSDQILGVFRGNWDLLRQGTKSISELGLFSENSSIKAASGAGVLHGVSGLFMAGITIAKGANGAGALTDRQIVDITTGSVQSATLLAEGGIKNVTTQFKDIKEMLEPDVYKDITTNLSKLENGAKGLGGLAGVAAGAYGIFDGVKSIRRGELVGGGMSITAGSLGVMAGLASAAEGAAGVMRLTGSVVRALPLLAGSLGIAAAGVGALALLIPGLIEEGKQETRVDRFSDHLRDYLTQYEIDGVENGDIYDVPLSEWPGPEESTIAS</sequence>
<dbReference type="InterPro" id="IPR031613">
    <property type="entry name" value="HrpK"/>
</dbReference>